<dbReference type="OrthoDB" id="1608002at2759"/>
<organism evidence="8 9">
    <name type="scientific">Hesseltinella vesiculosa</name>
    <dbReference type="NCBI Taxonomy" id="101127"/>
    <lineage>
        <taxon>Eukaryota</taxon>
        <taxon>Fungi</taxon>
        <taxon>Fungi incertae sedis</taxon>
        <taxon>Mucoromycota</taxon>
        <taxon>Mucoromycotina</taxon>
        <taxon>Mucoromycetes</taxon>
        <taxon>Mucorales</taxon>
        <taxon>Cunninghamellaceae</taxon>
        <taxon>Hesseltinella</taxon>
    </lineage>
</organism>
<dbReference type="EMBL" id="MCGT01000030">
    <property type="protein sequence ID" value="ORX48297.1"/>
    <property type="molecule type" value="Genomic_DNA"/>
</dbReference>
<sequence>MRLSTIISMIALPTFQFAVQAAWQPNELRLREIGTPYTTDFSIYFETKDTHQVISPFHDISLFTGVPEVFNMVVEIPRWTNAKFEITKEVPLNPIKQDLKDGKVRFVSNLFPFKGYPGNYGALPQTWEDPNYKPKDTGAIGDNDPIDVYEIGNRESYSGEIKPVKVLGVFGLLDDGETDWKLLTIDVRDPLADKMNDVEDIETLMPGYLDSLANFLLKYKEYALGLIEDTHEHWKALMNGSVPADDIYKENLSVDFSPFRIAEDDPMITSIKAVSSTALASANRL</sequence>
<dbReference type="PANTHER" id="PTHR10286">
    <property type="entry name" value="INORGANIC PYROPHOSPHATASE"/>
    <property type="match status" value="1"/>
</dbReference>
<proteinExistence type="inferred from homology"/>
<dbReference type="InterPro" id="IPR008162">
    <property type="entry name" value="Pyrophosphatase"/>
</dbReference>
<feature type="chain" id="PRO_5012778358" description="inorganic diphosphatase" evidence="7">
    <location>
        <begin position="22"/>
        <end position="285"/>
    </location>
</feature>
<keyword evidence="4" id="KW-0479">Metal-binding</keyword>
<evidence type="ECO:0000256" key="3">
    <source>
        <dbReference type="ARBA" id="ARBA00012146"/>
    </source>
</evidence>
<dbReference type="Pfam" id="PF00719">
    <property type="entry name" value="Pyrophosphatase"/>
    <property type="match status" value="1"/>
</dbReference>
<dbReference type="EC" id="3.6.1.1" evidence="3"/>
<evidence type="ECO:0000256" key="2">
    <source>
        <dbReference type="ARBA" id="ARBA00006220"/>
    </source>
</evidence>
<comment type="cofactor">
    <cofactor evidence="1">
        <name>Mg(2+)</name>
        <dbReference type="ChEBI" id="CHEBI:18420"/>
    </cofactor>
</comment>
<dbReference type="InterPro" id="IPR036649">
    <property type="entry name" value="Pyrophosphatase_sf"/>
</dbReference>
<dbReference type="AlphaFoldDB" id="A0A1X2G9D4"/>
<feature type="signal peptide" evidence="7">
    <location>
        <begin position="1"/>
        <end position="21"/>
    </location>
</feature>
<dbReference type="GO" id="GO:0000287">
    <property type="term" value="F:magnesium ion binding"/>
    <property type="evidence" value="ECO:0007669"/>
    <property type="project" value="InterPro"/>
</dbReference>
<dbReference type="CDD" id="cd00412">
    <property type="entry name" value="pyrophosphatase"/>
    <property type="match status" value="1"/>
</dbReference>
<dbReference type="Proteomes" id="UP000242146">
    <property type="component" value="Unassembled WGS sequence"/>
</dbReference>
<dbReference type="GO" id="GO:0005737">
    <property type="term" value="C:cytoplasm"/>
    <property type="evidence" value="ECO:0007669"/>
    <property type="project" value="InterPro"/>
</dbReference>
<dbReference type="PROSITE" id="PS00387">
    <property type="entry name" value="PPASE"/>
    <property type="match status" value="1"/>
</dbReference>
<dbReference type="GO" id="GO:0006796">
    <property type="term" value="P:phosphate-containing compound metabolic process"/>
    <property type="evidence" value="ECO:0007669"/>
    <property type="project" value="InterPro"/>
</dbReference>
<dbReference type="Gene3D" id="3.90.80.10">
    <property type="entry name" value="Inorganic pyrophosphatase"/>
    <property type="match status" value="1"/>
</dbReference>
<accession>A0A1X2G9D4</accession>
<evidence type="ECO:0000256" key="6">
    <source>
        <dbReference type="ARBA" id="ARBA00022842"/>
    </source>
</evidence>
<keyword evidence="5" id="KW-0378">Hydrolase</keyword>
<comment type="similarity">
    <text evidence="2">Belongs to the PPase family.</text>
</comment>
<evidence type="ECO:0000313" key="9">
    <source>
        <dbReference type="Proteomes" id="UP000242146"/>
    </source>
</evidence>
<dbReference type="GO" id="GO:0004427">
    <property type="term" value="F:inorganic diphosphate phosphatase activity"/>
    <property type="evidence" value="ECO:0007669"/>
    <property type="project" value="UniProtKB-EC"/>
</dbReference>
<name>A0A1X2G9D4_9FUNG</name>
<dbReference type="SUPFAM" id="SSF50324">
    <property type="entry name" value="Inorganic pyrophosphatase"/>
    <property type="match status" value="1"/>
</dbReference>
<protein>
    <recommendedName>
        <fullName evidence="3">inorganic diphosphatase</fullName>
        <ecNumber evidence="3">3.6.1.1</ecNumber>
    </recommendedName>
</protein>
<keyword evidence="7" id="KW-0732">Signal</keyword>
<evidence type="ECO:0000313" key="8">
    <source>
        <dbReference type="EMBL" id="ORX48297.1"/>
    </source>
</evidence>
<dbReference type="STRING" id="101127.A0A1X2G9D4"/>
<gene>
    <name evidence="8" type="ORF">DM01DRAFT_1409960</name>
</gene>
<evidence type="ECO:0000256" key="1">
    <source>
        <dbReference type="ARBA" id="ARBA00001946"/>
    </source>
</evidence>
<comment type="caution">
    <text evidence="8">The sequence shown here is derived from an EMBL/GenBank/DDBJ whole genome shotgun (WGS) entry which is preliminary data.</text>
</comment>
<evidence type="ECO:0000256" key="7">
    <source>
        <dbReference type="SAM" id="SignalP"/>
    </source>
</evidence>
<evidence type="ECO:0000256" key="5">
    <source>
        <dbReference type="ARBA" id="ARBA00022801"/>
    </source>
</evidence>
<evidence type="ECO:0000256" key="4">
    <source>
        <dbReference type="ARBA" id="ARBA00022723"/>
    </source>
</evidence>
<reference evidence="8 9" key="1">
    <citation type="submission" date="2016-07" db="EMBL/GenBank/DDBJ databases">
        <title>Pervasive Adenine N6-methylation of Active Genes in Fungi.</title>
        <authorList>
            <consortium name="DOE Joint Genome Institute"/>
            <person name="Mondo S.J."/>
            <person name="Dannebaum R.O."/>
            <person name="Kuo R.C."/>
            <person name="Labutti K."/>
            <person name="Haridas S."/>
            <person name="Kuo A."/>
            <person name="Salamov A."/>
            <person name="Ahrendt S.R."/>
            <person name="Lipzen A."/>
            <person name="Sullivan W."/>
            <person name="Andreopoulos W.B."/>
            <person name="Clum A."/>
            <person name="Lindquist E."/>
            <person name="Daum C."/>
            <person name="Ramamoorthy G.K."/>
            <person name="Gryganskyi A."/>
            <person name="Culley D."/>
            <person name="Magnuson J.K."/>
            <person name="James T.Y."/>
            <person name="O'Malley M.A."/>
            <person name="Stajich J.E."/>
            <person name="Spatafora J.W."/>
            <person name="Visel A."/>
            <person name="Grigoriev I.V."/>
        </authorList>
    </citation>
    <scope>NUCLEOTIDE SEQUENCE [LARGE SCALE GENOMIC DNA]</scope>
    <source>
        <strain evidence="8 9">NRRL 3301</strain>
    </source>
</reference>
<keyword evidence="9" id="KW-1185">Reference proteome</keyword>
<keyword evidence="6" id="KW-0460">Magnesium</keyword>